<accession>A0A2I8VEC3</accession>
<dbReference type="InterPro" id="IPR027417">
    <property type="entry name" value="P-loop_NTPase"/>
</dbReference>
<dbReference type="KEGG" id="srub:C2R22_00205"/>
<dbReference type="SUPFAM" id="SSF52540">
    <property type="entry name" value="P-loop containing nucleoside triphosphate hydrolases"/>
    <property type="match status" value="1"/>
</dbReference>
<dbReference type="InterPro" id="IPR055927">
    <property type="entry name" value="DUF7504"/>
</dbReference>
<name>A0A2I8VEC3_9EURY</name>
<keyword evidence="3" id="KW-1185">Reference proteome</keyword>
<evidence type="ECO:0000313" key="2">
    <source>
        <dbReference type="EMBL" id="AUV80278.1"/>
    </source>
</evidence>
<dbReference type="AlphaFoldDB" id="A0A2I8VEC3"/>
<protein>
    <submittedName>
        <fullName evidence="2">Recombinase RecA</fullName>
    </submittedName>
</protein>
<proteinExistence type="predicted"/>
<dbReference type="Gene3D" id="3.40.50.300">
    <property type="entry name" value="P-loop containing nucleotide triphosphate hydrolases"/>
    <property type="match status" value="1"/>
</dbReference>
<feature type="compositionally biased region" description="Basic and acidic residues" evidence="1">
    <location>
        <begin position="1"/>
        <end position="10"/>
    </location>
</feature>
<dbReference type="EMBL" id="CP026309">
    <property type="protein sequence ID" value="AUV80278.1"/>
    <property type="molecule type" value="Genomic_DNA"/>
</dbReference>
<dbReference type="Pfam" id="PF24336">
    <property type="entry name" value="DUF7504"/>
    <property type="match status" value="1"/>
</dbReference>
<gene>
    <name evidence="2" type="ORF">C2R22_00205</name>
</gene>
<evidence type="ECO:0000256" key="1">
    <source>
        <dbReference type="SAM" id="MobiDB-lite"/>
    </source>
</evidence>
<organism evidence="2 3">
    <name type="scientific">Salinigranum rubrum</name>
    <dbReference type="NCBI Taxonomy" id="755307"/>
    <lineage>
        <taxon>Archaea</taxon>
        <taxon>Methanobacteriati</taxon>
        <taxon>Methanobacteriota</taxon>
        <taxon>Stenosarchaea group</taxon>
        <taxon>Halobacteria</taxon>
        <taxon>Halobacteriales</taxon>
        <taxon>Haloferacaceae</taxon>
        <taxon>Salinigranum</taxon>
    </lineage>
</organism>
<sequence length="247" mass="26195">MNMVTKRDTARPTTPDGETLPAFRPGSNVLVRGPSLAGKRDIALELLAALAPDERPVVVSAADDAANVRRRLVATEGADLSDDCYVVDAVRSQVSGQAVTRTDGGDRRTWYASSPSDLTGIGISTTDALSAVHAEGKRPRVVVDSPSTLLQYNDIERVYRFLHVLNSRVRALDGVTIQIIHADAHTDREVATLAHLFDSVVDVATETSEETDAVDVRTGSTSRSLALSELLSALAGGHASSTDVPPA</sequence>
<reference evidence="2 3" key="1">
    <citation type="submission" date="2018-01" db="EMBL/GenBank/DDBJ databases">
        <title>Complete genome sequence of Salinigranum rubrum GX10T, an extremely halophilic archaeon isolated from a marine solar saltern.</title>
        <authorList>
            <person name="Han S."/>
        </authorList>
    </citation>
    <scope>NUCLEOTIDE SEQUENCE [LARGE SCALE GENOMIC DNA]</scope>
    <source>
        <strain evidence="2 3">GX10</strain>
    </source>
</reference>
<evidence type="ECO:0000313" key="3">
    <source>
        <dbReference type="Proteomes" id="UP000236584"/>
    </source>
</evidence>
<feature type="region of interest" description="Disordered" evidence="1">
    <location>
        <begin position="1"/>
        <end position="26"/>
    </location>
</feature>
<dbReference type="Proteomes" id="UP000236584">
    <property type="component" value="Chromosome"/>
</dbReference>